<name>A0A4R0T304_BIFLL</name>
<dbReference type="RefSeq" id="WP_225090420.1">
    <property type="nucleotide sequence ID" value="NZ_CP146883.1"/>
</dbReference>
<comment type="caution">
    <text evidence="3">The sequence shown here is derived from an EMBL/GenBank/DDBJ whole genome shotgun (WGS) entry which is preliminary data.</text>
</comment>
<feature type="region of interest" description="Disordered" evidence="1">
    <location>
        <begin position="146"/>
        <end position="184"/>
    </location>
</feature>
<dbReference type="InterPro" id="IPR027417">
    <property type="entry name" value="P-loop_NTPase"/>
</dbReference>
<sequence>MVKSLTIGLVDDGVATWNPVSDGNLLVTGGAGCGKTWWLTHTLIPGLNEMGQRVYMFDGYVDRGYTKPVQGVIPVNDPTSILEEPDSFLIIDHVNPGLEDDSALMETVRESDARIPIILSVQLVPDREQWSAWAELDIMVPSLRPSAVPHTTASRSVVRSPQNRRSNCNSSTIRKDFPDGGQET</sequence>
<reference evidence="3" key="2">
    <citation type="submission" date="2019-02" db="EMBL/GenBank/DDBJ databases">
        <authorList>
            <person name="Odamaki T."/>
        </authorList>
    </citation>
    <scope>NUCLEOTIDE SEQUENCE</scope>
    <source>
        <strain evidence="2">MCC10002</strain>
        <strain evidence="3">MCC10015</strain>
        <strain evidence="4">MCC10070</strain>
    </source>
</reference>
<dbReference type="AlphaFoldDB" id="A0A4R0T304"/>
<evidence type="ECO:0000313" key="4">
    <source>
        <dbReference type="EMBL" id="TCE86351.1"/>
    </source>
</evidence>
<dbReference type="Proteomes" id="UP000291814">
    <property type="component" value="Unassembled WGS sequence"/>
</dbReference>
<organism evidence="3 6">
    <name type="scientific">Bifidobacterium longum subsp. longum</name>
    <dbReference type="NCBI Taxonomy" id="1679"/>
    <lineage>
        <taxon>Bacteria</taxon>
        <taxon>Bacillati</taxon>
        <taxon>Actinomycetota</taxon>
        <taxon>Actinomycetes</taxon>
        <taxon>Bifidobacteriales</taxon>
        <taxon>Bifidobacteriaceae</taxon>
        <taxon>Bifidobacterium</taxon>
    </lineage>
</organism>
<evidence type="ECO:0000313" key="2">
    <source>
        <dbReference type="EMBL" id="TCD74000.1"/>
    </source>
</evidence>
<evidence type="ECO:0000313" key="3">
    <source>
        <dbReference type="EMBL" id="TCD97455.1"/>
    </source>
</evidence>
<dbReference type="Proteomes" id="UP000293441">
    <property type="component" value="Unassembled WGS sequence"/>
</dbReference>
<dbReference type="Proteomes" id="UP000293701">
    <property type="component" value="Unassembled WGS sequence"/>
</dbReference>
<gene>
    <name evidence="2" type="ORF">MCC10002_1124</name>
    <name evidence="3" type="ORF">MCC10015_1130</name>
    <name evidence="4" type="ORF">MCC10070_0997</name>
</gene>
<dbReference type="EMBL" id="SHPM01000025">
    <property type="protein sequence ID" value="TCD74000.1"/>
    <property type="molecule type" value="Genomic_DNA"/>
</dbReference>
<evidence type="ECO:0000313" key="6">
    <source>
        <dbReference type="Proteomes" id="UP000293441"/>
    </source>
</evidence>
<evidence type="ECO:0008006" key="8">
    <source>
        <dbReference type="Google" id="ProtNLM"/>
    </source>
</evidence>
<dbReference type="EMBL" id="SHRR01000014">
    <property type="protein sequence ID" value="TCE86351.1"/>
    <property type="molecule type" value="Genomic_DNA"/>
</dbReference>
<dbReference type="PROSITE" id="PS51257">
    <property type="entry name" value="PROKAR_LIPOPROTEIN"/>
    <property type="match status" value="1"/>
</dbReference>
<evidence type="ECO:0000313" key="5">
    <source>
        <dbReference type="Proteomes" id="UP000291814"/>
    </source>
</evidence>
<dbReference type="EMBL" id="SHPX01000023">
    <property type="protein sequence ID" value="TCD97455.1"/>
    <property type="molecule type" value="Genomic_DNA"/>
</dbReference>
<proteinExistence type="predicted"/>
<evidence type="ECO:0000256" key="1">
    <source>
        <dbReference type="SAM" id="MobiDB-lite"/>
    </source>
</evidence>
<feature type="compositionally biased region" description="Polar residues" evidence="1">
    <location>
        <begin position="149"/>
        <end position="172"/>
    </location>
</feature>
<reference evidence="5 6" key="1">
    <citation type="journal article" date="2018" name="Sci. Rep.">
        <title>Genomic diversity and distribution of Bifidobacterium longum subsp. longum across the human lifespan.</title>
        <authorList>
            <person name="Odamaki T."/>
            <person name="Bottacini F."/>
            <person name="Kato K."/>
            <person name="Mitsuyama E."/>
            <person name="Yoshida K."/>
            <person name="Horigome A."/>
            <person name="Xiao J.Z."/>
            <person name="van Sinderen D."/>
        </authorList>
    </citation>
    <scope>NUCLEOTIDE SEQUENCE [LARGE SCALE GENOMIC DNA]</scope>
    <source>
        <strain evidence="2 7">MCC10002</strain>
        <strain evidence="3 6">MCC10015</strain>
        <strain evidence="4 5">MCC10070</strain>
    </source>
</reference>
<protein>
    <recommendedName>
        <fullName evidence="8">ATP-binding protein</fullName>
    </recommendedName>
</protein>
<dbReference type="Gene3D" id="3.40.50.300">
    <property type="entry name" value="P-loop containing nucleotide triphosphate hydrolases"/>
    <property type="match status" value="1"/>
</dbReference>
<evidence type="ECO:0000313" key="7">
    <source>
        <dbReference type="Proteomes" id="UP000293701"/>
    </source>
</evidence>
<accession>A0A4R0T304</accession>